<organism evidence="1 2">
    <name type="scientific">Brachionus plicatilis</name>
    <name type="common">Marine rotifer</name>
    <name type="synonym">Brachionus muelleri</name>
    <dbReference type="NCBI Taxonomy" id="10195"/>
    <lineage>
        <taxon>Eukaryota</taxon>
        <taxon>Metazoa</taxon>
        <taxon>Spiralia</taxon>
        <taxon>Gnathifera</taxon>
        <taxon>Rotifera</taxon>
        <taxon>Eurotatoria</taxon>
        <taxon>Monogononta</taxon>
        <taxon>Pseudotrocha</taxon>
        <taxon>Ploima</taxon>
        <taxon>Brachionidae</taxon>
        <taxon>Brachionus</taxon>
    </lineage>
</organism>
<gene>
    <name evidence="1" type="ORF">BpHYR1_018437</name>
</gene>
<keyword evidence="2" id="KW-1185">Reference proteome</keyword>
<sequence>MKSFRKSICYDLVDMLLYFLQSKIPKCDLYLNLRTRIVPGSSYHKLKVKSFIKKKTKFFMLAILQCCFDTLNSPYFTIFNVKYGNLKNVPMLDIDIKAFVDYKKKTT</sequence>
<dbReference type="AlphaFoldDB" id="A0A3M7QNM0"/>
<name>A0A3M7QNM0_BRAPC</name>
<evidence type="ECO:0000313" key="1">
    <source>
        <dbReference type="EMBL" id="RNA12883.1"/>
    </source>
</evidence>
<evidence type="ECO:0000313" key="2">
    <source>
        <dbReference type="Proteomes" id="UP000276133"/>
    </source>
</evidence>
<proteinExistence type="predicted"/>
<comment type="caution">
    <text evidence="1">The sequence shown here is derived from an EMBL/GenBank/DDBJ whole genome shotgun (WGS) entry which is preliminary data.</text>
</comment>
<dbReference type="EMBL" id="REGN01005572">
    <property type="protein sequence ID" value="RNA12883.1"/>
    <property type="molecule type" value="Genomic_DNA"/>
</dbReference>
<reference evidence="1 2" key="1">
    <citation type="journal article" date="2018" name="Sci. Rep.">
        <title>Genomic signatures of local adaptation to the degree of environmental predictability in rotifers.</title>
        <authorList>
            <person name="Franch-Gras L."/>
            <person name="Hahn C."/>
            <person name="Garcia-Roger E.M."/>
            <person name="Carmona M.J."/>
            <person name="Serra M."/>
            <person name="Gomez A."/>
        </authorList>
    </citation>
    <scope>NUCLEOTIDE SEQUENCE [LARGE SCALE GENOMIC DNA]</scope>
    <source>
        <strain evidence="1">HYR1</strain>
    </source>
</reference>
<protein>
    <submittedName>
        <fullName evidence="1">Uncharacterized protein</fullName>
    </submittedName>
</protein>
<dbReference type="Proteomes" id="UP000276133">
    <property type="component" value="Unassembled WGS sequence"/>
</dbReference>
<accession>A0A3M7QNM0</accession>